<name>A0A2S8B288_9SPHN</name>
<evidence type="ECO:0000313" key="1">
    <source>
        <dbReference type="EMBL" id="PQM26460.1"/>
    </source>
</evidence>
<proteinExistence type="predicted"/>
<dbReference type="EMBL" id="PHFW01000003">
    <property type="protein sequence ID" value="PQM26460.1"/>
    <property type="molecule type" value="Genomic_DNA"/>
</dbReference>
<gene>
    <name evidence="1" type="ORF">CVO77_15635</name>
</gene>
<keyword evidence="2" id="KW-1185">Reference proteome</keyword>
<dbReference type="Proteomes" id="UP000238954">
    <property type="component" value="Chromosome"/>
</dbReference>
<comment type="caution">
    <text evidence="1">The sequence shown here is derived from an EMBL/GenBank/DDBJ whole genome shotgun (WGS) entry which is preliminary data.</text>
</comment>
<reference evidence="2" key="1">
    <citation type="submission" date="2017-11" db="EMBL/GenBank/DDBJ databases">
        <title>The complete genome sequence of Sphingopyxis pomeranensis sp. nov. strain WS5A3p.</title>
        <authorList>
            <person name="Kaminski M.A."/>
        </authorList>
    </citation>
    <scope>NUCLEOTIDE SEQUENCE [LARGE SCALE GENOMIC DNA]</scope>
    <source>
        <strain evidence="2">WS5A3p</strain>
    </source>
</reference>
<protein>
    <submittedName>
        <fullName evidence="1">Uncharacterized protein</fullName>
    </submittedName>
</protein>
<organism evidence="1 2">
    <name type="scientific">Sphingopyxis lindanitolerans</name>
    <dbReference type="NCBI Taxonomy" id="2054227"/>
    <lineage>
        <taxon>Bacteria</taxon>
        <taxon>Pseudomonadati</taxon>
        <taxon>Pseudomonadota</taxon>
        <taxon>Alphaproteobacteria</taxon>
        <taxon>Sphingomonadales</taxon>
        <taxon>Sphingomonadaceae</taxon>
        <taxon>Sphingopyxis</taxon>
    </lineage>
</organism>
<sequence length="70" mass="7593">MHGFPPAPDLHFLIGKQLGQVCLDPHSVQLHFWNGGGIHIGMMSSMDRKTENPIARIAQPTSARLSSSTA</sequence>
<accession>A0A2S8B288</accession>
<evidence type="ECO:0000313" key="2">
    <source>
        <dbReference type="Proteomes" id="UP000238954"/>
    </source>
</evidence>
<dbReference type="AlphaFoldDB" id="A0A2S8B288"/>